<evidence type="ECO:0000313" key="3">
    <source>
        <dbReference type="EMBL" id="KAK3033788.1"/>
    </source>
</evidence>
<organism evidence="3 4">
    <name type="scientific">Escallonia herrerae</name>
    <dbReference type="NCBI Taxonomy" id="1293975"/>
    <lineage>
        <taxon>Eukaryota</taxon>
        <taxon>Viridiplantae</taxon>
        <taxon>Streptophyta</taxon>
        <taxon>Embryophyta</taxon>
        <taxon>Tracheophyta</taxon>
        <taxon>Spermatophyta</taxon>
        <taxon>Magnoliopsida</taxon>
        <taxon>eudicotyledons</taxon>
        <taxon>Gunneridae</taxon>
        <taxon>Pentapetalae</taxon>
        <taxon>asterids</taxon>
        <taxon>campanulids</taxon>
        <taxon>Escalloniales</taxon>
        <taxon>Escalloniaceae</taxon>
        <taxon>Escallonia</taxon>
    </lineage>
</organism>
<evidence type="ECO:0000256" key="1">
    <source>
        <dbReference type="SAM" id="MobiDB-lite"/>
    </source>
</evidence>
<evidence type="ECO:0000259" key="2">
    <source>
        <dbReference type="Pfam" id="PF07727"/>
    </source>
</evidence>
<proteinExistence type="predicted"/>
<dbReference type="Proteomes" id="UP001188597">
    <property type="component" value="Unassembled WGS sequence"/>
</dbReference>
<evidence type="ECO:0000313" key="4">
    <source>
        <dbReference type="Proteomes" id="UP001188597"/>
    </source>
</evidence>
<protein>
    <recommendedName>
        <fullName evidence="2">Reverse transcriptase Ty1/copia-type domain-containing protein</fullName>
    </recommendedName>
</protein>
<name>A0AA88WYY8_9ASTE</name>
<accession>A0AA88WYY8</accession>
<dbReference type="EMBL" id="JAVXUP010000222">
    <property type="protein sequence ID" value="KAK3033788.1"/>
    <property type="molecule type" value="Genomic_DNA"/>
</dbReference>
<comment type="caution">
    <text evidence="3">The sequence shown here is derived from an EMBL/GenBank/DDBJ whole genome shotgun (WGS) entry which is preliminary data.</text>
</comment>
<feature type="region of interest" description="Disordered" evidence="1">
    <location>
        <begin position="1"/>
        <end position="29"/>
    </location>
</feature>
<dbReference type="Pfam" id="PF07727">
    <property type="entry name" value="RVT_2"/>
    <property type="match status" value="1"/>
</dbReference>
<dbReference type="InterPro" id="IPR013103">
    <property type="entry name" value="RVT_2"/>
</dbReference>
<keyword evidence="4" id="KW-1185">Reference proteome</keyword>
<gene>
    <name evidence="3" type="ORF">RJ639_034359</name>
</gene>
<feature type="compositionally biased region" description="Polar residues" evidence="1">
    <location>
        <begin position="1"/>
        <end position="22"/>
    </location>
</feature>
<feature type="domain" description="Reverse transcriptase Ty1/copia-type" evidence="2">
    <location>
        <begin position="48"/>
        <end position="96"/>
    </location>
</feature>
<dbReference type="AlphaFoldDB" id="A0AA88WYY8"/>
<reference evidence="3" key="1">
    <citation type="submission" date="2022-12" db="EMBL/GenBank/DDBJ databases">
        <title>Draft genome assemblies for two species of Escallonia (Escalloniales).</title>
        <authorList>
            <person name="Chanderbali A."/>
            <person name="Dervinis C."/>
            <person name="Anghel I."/>
            <person name="Soltis D."/>
            <person name="Soltis P."/>
            <person name="Zapata F."/>
        </authorList>
    </citation>
    <scope>NUCLEOTIDE SEQUENCE</scope>
    <source>
        <strain evidence="3">UCBG64.0493</strain>
        <tissue evidence="3">Leaf</tissue>
    </source>
</reference>
<sequence length="130" mass="14564">MPCQSSSPDPCPASSTGSQNGKNADFPIIDDSSLPIAVRGMNAFKKNQTWVYKVKQNADGTVERLMARLVAKGYNQTYGLNYQDTFASIAKMNLVMTRDEVSSLKSYKARDFEIKNLSLFDKEEVFSLKY</sequence>